<dbReference type="Proteomes" id="UP001286313">
    <property type="component" value="Unassembled WGS sequence"/>
</dbReference>
<keyword evidence="4" id="KW-1185">Reference proteome</keyword>
<dbReference type="GO" id="GO:0004842">
    <property type="term" value="F:ubiquitin-protein transferase activity"/>
    <property type="evidence" value="ECO:0007669"/>
    <property type="project" value="InterPro"/>
</dbReference>
<feature type="domain" description="U-box" evidence="2">
    <location>
        <begin position="390"/>
        <end position="456"/>
    </location>
</feature>
<evidence type="ECO:0000313" key="3">
    <source>
        <dbReference type="EMBL" id="KAK3849828.1"/>
    </source>
</evidence>
<name>A0AAE1BFW0_PETCI</name>
<evidence type="ECO:0000313" key="4">
    <source>
        <dbReference type="Proteomes" id="UP001286313"/>
    </source>
</evidence>
<proteinExistence type="predicted"/>
<protein>
    <recommendedName>
        <fullName evidence="2">U-box domain-containing protein</fullName>
    </recommendedName>
</protein>
<sequence>MEDQINDSTPSVLAVARQNLDILSTHGESDTLTYWDIVRSILDLFRTSLSAQDVLKALELGWEGLRMKNELSPETMPMKRLILARSATLCMARQGVRVTGLWEDAVQVVITHVRGGDPIFIKNVFTSNPLKQWILTVFSDADFCPNYNIRLDLLTIISTWEQFEANEGKSVLSGLMQLSVYLDADEHLVPNAGVPSLEVPWFDVMCKLSKGEHLNEIYKKALIQMETLSVGGEARWLNRVVELVSTRTEVAKKRLAVGWLRASDALLVLESSLVLLAIFVFSSRSIETFSCRGLLQVAAVALIKITTSIVDMIPSLRTYIYRCMKMVHTVDHILKVVITCPRLQSLVSTLRKDHGEELDRISQHTYRMGIPLQFLPEAIDDDTTINCPERFVDSLTFSVMEAPVLLKTSQVTVDEATLLYLLLQEPSLCPFTRTPLHHDDDSFSRLPDLQHEIQVWRASQSSPDTPTSPKTPQVESHQP</sequence>
<accession>A0AAE1BFW0</accession>
<organism evidence="3 4">
    <name type="scientific">Petrolisthes cinctipes</name>
    <name type="common">Flat porcelain crab</name>
    <dbReference type="NCBI Taxonomy" id="88211"/>
    <lineage>
        <taxon>Eukaryota</taxon>
        <taxon>Metazoa</taxon>
        <taxon>Ecdysozoa</taxon>
        <taxon>Arthropoda</taxon>
        <taxon>Crustacea</taxon>
        <taxon>Multicrustacea</taxon>
        <taxon>Malacostraca</taxon>
        <taxon>Eumalacostraca</taxon>
        <taxon>Eucarida</taxon>
        <taxon>Decapoda</taxon>
        <taxon>Pleocyemata</taxon>
        <taxon>Anomura</taxon>
        <taxon>Galatheoidea</taxon>
        <taxon>Porcellanidae</taxon>
        <taxon>Petrolisthes</taxon>
    </lineage>
</organism>
<reference evidence="3" key="1">
    <citation type="submission" date="2023-10" db="EMBL/GenBank/DDBJ databases">
        <title>Genome assemblies of two species of porcelain crab, Petrolisthes cinctipes and Petrolisthes manimaculis (Anomura: Porcellanidae).</title>
        <authorList>
            <person name="Angst P."/>
        </authorList>
    </citation>
    <scope>NUCLEOTIDE SEQUENCE</scope>
    <source>
        <strain evidence="3">PB745_01</strain>
        <tissue evidence="3">Gill</tissue>
    </source>
</reference>
<evidence type="ECO:0000259" key="2">
    <source>
        <dbReference type="SMART" id="SM00504"/>
    </source>
</evidence>
<dbReference type="InterPro" id="IPR013083">
    <property type="entry name" value="Znf_RING/FYVE/PHD"/>
</dbReference>
<comment type="caution">
    <text evidence="3">The sequence shown here is derived from an EMBL/GenBank/DDBJ whole genome shotgun (WGS) entry which is preliminary data.</text>
</comment>
<gene>
    <name evidence="3" type="ORF">Pcinc_043436</name>
</gene>
<dbReference type="InterPro" id="IPR003613">
    <property type="entry name" value="Ubox_domain"/>
</dbReference>
<feature type="compositionally biased region" description="Low complexity" evidence="1">
    <location>
        <begin position="459"/>
        <end position="472"/>
    </location>
</feature>
<dbReference type="AlphaFoldDB" id="A0AAE1BFW0"/>
<dbReference type="Gene3D" id="3.30.40.10">
    <property type="entry name" value="Zinc/RING finger domain, C3HC4 (zinc finger)"/>
    <property type="match status" value="1"/>
</dbReference>
<dbReference type="EMBL" id="JAWQEG010008686">
    <property type="protein sequence ID" value="KAK3849828.1"/>
    <property type="molecule type" value="Genomic_DNA"/>
</dbReference>
<dbReference type="GO" id="GO:0016567">
    <property type="term" value="P:protein ubiquitination"/>
    <property type="evidence" value="ECO:0007669"/>
    <property type="project" value="InterPro"/>
</dbReference>
<evidence type="ECO:0000256" key="1">
    <source>
        <dbReference type="SAM" id="MobiDB-lite"/>
    </source>
</evidence>
<dbReference type="SMART" id="SM00504">
    <property type="entry name" value="Ubox"/>
    <property type="match status" value="1"/>
</dbReference>
<feature type="region of interest" description="Disordered" evidence="1">
    <location>
        <begin position="456"/>
        <end position="479"/>
    </location>
</feature>
<dbReference type="Pfam" id="PF04564">
    <property type="entry name" value="U-box"/>
    <property type="match status" value="1"/>
</dbReference>
<dbReference type="SUPFAM" id="SSF57850">
    <property type="entry name" value="RING/U-box"/>
    <property type="match status" value="1"/>
</dbReference>